<feature type="transmembrane region" description="Helical" evidence="5">
    <location>
        <begin position="1012"/>
        <end position="1030"/>
    </location>
</feature>
<evidence type="ECO:0000256" key="4">
    <source>
        <dbReference type="ARBA" id="ARBA00023136"/>
    </source>
</evidence>
<evidence type="ECO:0000313" key="6">
    <source>
        <dbReference type="EMBL" id="EPZ33979.1"/>
    </source>
</evidence>
<dbReference type="PANTHER" id="PTHR47804">
    <property type="entry name" value="60S RIBOSOMAL PROTEIN L19"/>
    <property type="match status" value="1"/>
</dbReference>
<dbReference type="OrthoDB" id="68611at2759"/>
<dbReference type="GO" id="GO:0015743">
    <property type="term" value="P:malate transport"/>
    <property type="evidence" value="ECO:0007669"/>
    <property type="project" value="InterPro"/>
</dbReference>
<dbReference type="PANTHER" id="PTHR47804:SF3">
    <property type="entry name" value="PROTEIN BRE4"/>
    <property type="match status" value="1"/>
</dbReference>
<dbReference type="Proteomes" id="UP000030755">
    <property type="component" value="Unassembled WGS sequence"/>
</dbReference>
<dbReference type="AlphaFoldDB" id="A0A075AZG6"/>
<feature type="transmembrane region" description="Helical" evidence="5">
    <location>
        <begin position="751"/>
        <end position="770"/>
    </location>
</feature>
<dbReference type="InterPro" id="IPR020966">
    <property type="entry name" value="ALMT"/>
</dbReference>
<dbReference type="Pfam" id="PF11744">
    <property type="entry name" value="ALMT"/>
    <property type="match status" value="1"/>
</dbReference>
<dbReference type="STRING" id="988480.A0A075AZG6"/>
<feature type="transmembrane region" description="Helical" evidence="5">
    <location>
        <begin position="803"/>
        <end position="822"/>
    </location>
</feature>
<sequence>MSPNSEGDPLTVPTQAPVDKWEKFTCILNEKMRSIFKEFKNIFKTVLAFTISISLMYIENFPYVITTEITRLIYLPISIILADPSKSVGAMLHDNDGLLLLFCDSKNVIFFVDVTFNNSNYRICSSIAKGKLPKASDDGYKYMFSTDDYEYNERDGQTFDYEMLMAQLKAGVRSLGDLLSLMAEVSWSVNHSNETFNANDLMAKLEKSMNNARATFNKISSALDESRLEISYSYFDRKYYESFTVTIRRLLRHLTSIGSSCKQLLEFNAVDSINKESFKIFMREIESDFMQFVDLAMLDLRHVYNRLRTKESEEDTNVLSPWDYDVFGRERSNRFKDAAKKISHINIFTKQKSSDRKSKRLDALFPQIWKRKTEDQARASLLSATSQVHLAMLDLRHVYNRLRTKEIEEDTNILSPWDYDVFGRERSNRFKDAAKKISHINIFTKQKSSDRKSKRLDALFPQIWKRKTEDQARASLLSATSQVRTDSIIEDSNEKGKETTFWGKFNDIFAHRKTSISSVGLSPTNTVSFKTINEAIEQLKMRQKQVVKDYLMQTNNDQMEETDVTVEDDIGTLVEGLSKSKTNGLIEELYCIFSFLLCLTMFGEKLDILSKKTRMMKKAKSLYVPFLWNDPQVRRSFSSINLLNRNEEDESGSIKSFDEPDSSRRASMNSLLSLTDIKLRFREFMERPRFSNFEIMLKSFKLIVLDLGYRLSVKFATPEYKYALRTAISVTLISLFGFDDDTYHFFYDWKGSWALFTVYVVMSPTIGASLSMGIWRIWGTLAGAISALLIWILIPGIKAEMGILQILCSIVVVWPLTFMRLYTKYSRIGIVALTTFSLILYGKVLDTIIHENNPQSNVSDIYQLALRRSVMIIVGVIACLLMSLVLFPYFAKVAARNELGKITQKLSLLFSKIVCVMTCQNDVELKVTTQDFLSLEFQIQNSIIKCQELLQYSSNEVTFDGHPFRGSLYKSLCQNSQNILDRLLSSRIAASQGFSDHFKKNVLLKLSKERRLFLGAVTLYFNVLHGTLLTREPMPPFLPDIEKSRHKVRKNLQAIPDVFITMMDLNDYHYLFISASFKEMFHDLDQMRICLQDLYGVRDDYLKLIGE</sequence>
<evidence type="ECO:0000256" key="1">
    <source>
        <dbReference type="ARBA" id="ARBA00004141"/>
    </source>
</evidence>
<keyword evidence="4 5" id="KW-0472">Membrane</keyword>
<proteinExistence type="predicted"/>
<keyword evidence="3 5" id="KW-1133">Transmembrane helix</keyword>
<evidence type="ECO:0008006" key="8">
    <source>
        <dbReference type="Google" id="ProtNLM"/>
    </source>
</evidence>
<dbReference type="HOGENOM" id="CLU_282302_0_0_1"/>
<accession>A0A075AZG6</accession>
<protein>
    <recommendedName>
        <fullName evidence="8">DUF2421 domain-containing protein</fullName>
    </recommendedName>
</protein>
<gene>
    <name evidence="6" type="ORF">O9G_004384</name>
</gene>
<comment type="subcellular location">
    <subcellularLocation>
        <location evidence="1">Membrane</location>
        <topology evidence="1">Multi-pass membrane protein</topology>
    </subcellularLocation>
</comment>
<organism evidence="6 7">
    <name type="scientific">Rozella allomycis (strain CSF55)</name>
    <dbReference type="NCBI Taxonomy" id="988480"/>
    <lineage>
        <taxon>Eukaryota</taxon>
        <taxon>Fungi</taxon>
        <taxon>Fungi incertae sedis</taxon>
        <taxon>Cryptomycota</taxon>
        <taxon>Cryptomycota incertae sedis</taxon>
        <taxon>Rozella</taxon>
    </lineage>
</organism>
<dbReference type="InterPro" id="IPR052430">
    <property type="entry name" value="IVT-Associated"/>
</dbReference>
<dbReference type="GO" id="GO:0016020">
    <property type="term" value="C:membrane"/>
    <property type="evidence" value="ECO:0007669"/>
    <property type="project" value="UniProtKB-SubCell"/>
</dbReference>
<reference evidence="6 7" key="1">
    <citation type="journal article" date="2013" name="Curr. Biol.">
        <title>Shared signatures of parasitism and phylogenomics unite Cryptomycota and microsporidia.</title>
        <authorList>
            <person name="James T.Y."/>
            <person name="Pelin A."/>
            <person name="Bonen L."/>
            <person name="Ahrendt S."/>
            <person name="Sain D."/>
            <person name="Corradi N."/>
            <person name="Stajich J.E."/>
        </authorList>
    </citation>
    <scope>NUCLEOTIDE SEQUENCE [LARGE SCALE GENOMIC DNA]</scope>
    <source>
        <strain evidence="6 7">CSF55</strain>
    </source>
</reference>
<feature type="transmembrane region" description="Helical" evidence="5">
    <location>
        <begin position="869"/>
        <end position="891"/>
    </location>
</feature>
<evidence type="ECO:0000256" key="3">
    <source>
        <dbReference type="ARBA" id="ARBA00022989"/>
    </source>
</evidence>
<feature type="transmembrane region" description="Helical" evidence="5">
    <location>
        <begin position="777"/>
        <end position="797"/>
    </location>
</feature>
<dbReference type="EMBL" id="KE561016">
    <property type="protein sequence ID" value="EPZ33979.1"/>
    <property type="molecule type" value="Genomic_DNA"/>
</dbReference>
<feature type="transmembrane region" description="Helical" evidence="5">
    <location>
        <begin position="829"/>
        <end position="849"/>
    </location>
</feature>
<keyword evidence="7" id="KW-1185">Reference proteome</keyword>
<keyword evidence="2 5" id="KW-0812">Transmembrane</keyword>
<name>A0A075AZG6_ROZAC</name>
<evidence type="ECO:0000256" key="2">
    <source>
        <dbReference type="ARBA" id="ARBA00022692"/>
    </source>
</evidence>
<evidence type="ECO:0000313" key="7">
    <source>
        <dbReference type="Proteomes" id="UP000030755"/>
    </source>
</evidence>
<evidence type="ECO:0000256" key="5">
    <source>
        <dbReference type="SAM" id="Phobius"/>
    </source>
</evidence>